<keyword evidence="1" id="KW-0880">Kelch repeat</keyword>
<keyword evidence="2" id="KW-0677">Repeat</keyword>
<evidence type="ECO:0000256" key="2">
    <source>
        <dbReference type="ARBA" id="ARBA00022737"/>
    </source>
</evidence>
<evidence type="ECO:0000313" key="4">
    <source>
        <dbReference type="Proteomes" id="UP000439903"/>
    </source>
</evidence>
<proteinExistence type="predicted"/>
<evidence type="ECO:0000256" key="1">
    <source>
        <dbReference type="ARBA" id="ARBA00022441"/>
    </source>
</evidence>
<gene>
    <name evidence="3" type="ORF">F8M41_018242</name>
</gene>
<sequence length="248" mass="27631">MDKRFKASALVNAKLYFFSGKLKDGTVSNEVWYLDLGSLSNSTIQKWNRNNVSMPVAYYSGTSCISVVDNSTILLIGRIMYNQNTLSLYFTAKIYAFNFKPNKQPWPTPKIINDNKNFLMRNDIQAVTTDNNNILWVMPPITGSPHTSFILYTAMLLSNGRIVYIGGIQEISAISMTMINIRQFDTHSYNWIDLSIYGDSIDSRAGHSAVLAQNGNIIIYGGYAANINNTSNIKVTPDVAVLKPSTGI</sequence>
<dbReference type="Gene3D" id="2.120.10.80">
    <property type="entry name" value="Kelch-type beta propeller"/>
    <property type="match status" value="2"/>
</dbReference>
<accession>A0A8H4ALR9</accession>
<evidence type="ECO:0000313" key="3">
    <source>
        <dbReference type="EMBL" id="KAF0511660.1"/>
    </source>
</evidence>
<comment type="caution">
    <text evidence="3">The sequence shown here is derived from an EMBL/GenBank/DDBJ whole genome shotgun (WGS) entry which is preliminary data.</text>
</comment>
<dbReference type="EMBL" id="WTPW01000437">
    <property type="protein sequence ID" value="KAF0511660.1"/>
    <property type="molecule type" value="Genomic_DNA"/>
</dbReference>
<dbReference type="InterPro" id="IPR015915">
    <property type="entry name" value="Kelch-typ_b-propeller"/>
</dbReference>
<dbReference type="OrthoDB" id="432528at2759"/>
<organism evidence="3 4">
    <name type="scientific">Gigaspora margarita</name>
    <dbReference type="NCBI Taxonomy" id="4874"/>
    <lineage>
        <taxon>Eukaryota</taxon>
        <taxon>Fungi</taxon>
        <taxon>Fungi incertae sedis</taxon>
        <taxon>Mucoromycota</taxon>
        <taxon>Glomeromycotina</taxon>
        <taxon>Glomeromycetes</taxon>
        <taxon>Diversisporales</taxon>
        <taxon>Gigasporaceae</taxon>
        <taxon>Gigaspora</taxon>
    </lineage>
</organism>
<dbReference type="GO" id="GO:0000062">
    <property type="term" value="F:fatty-acyl-CoA binding"/>
    <property type="evidence" value="ECO:0007669"/>
    <property type="project" value="TreeGrafter"/>
</dbReference>
<dbReference type="GO" id="GO:0005829">
    <property type="term" value="C:cytosol"/>
    <property type="evidence" value="ECO:0007669"/>
    <property type="project" value="TreeGrafter"/>
</dbReference>
<dbReference type="Proteomes" id="UP000439903">
    <property type="component" value="Unassembled WGS sequence"/>
</dbReference>
<dbReference type="PANTHER" id="PTHR46093">
    <property type="entry name" value="ACYL-COA-BINDING DOMAIN-CONTAINING PROTEIN 5"/>
    <property type="match status" value="1"/>
</dbReference>
<protein>
    <submittedName>
        <fullName evidence="3">Galactose oxidase</fullName>
    </submittedName>
</protein>
<dbReference type="GO" id="GO:0006869">
    <property type="term" value="P:lipid transport"/>
    <property type="evidence" value="ECO:0007669"/>
    <property type="project" value="TreeGrafter"/>
</dbReference>
<dbReference type="PANTHER" id="PTHR46093:SF3">
    <property type="entry name" value="ACYL-COA-BINDING DOMAIN-CONTAINING PROTEIN 4"/>
    <property type="match status" value="1"/>
</dbReference>
<keyword evidence="4" id="KW-1185">Reference proteome</keyword>
<name>A0A8H4ALR9_GIGMA</name>
<reference evidence="3 4" key="1">
    <citation type="journal article" date="2019" name="Environ. Microbiol.">
        <title>At the nexus of three kingdoms: the genome of the mycorrhizal fungus Gigaspora margarita provides insights into plant, endobacterial and fungal interactions.</title>
        <authorList>
            <person name="Venice F."/>
            <person name="Ghignone S."/>
            <person name="Salvioli di Fossalunga A."/>
            <person name="Amselem J."/>
            <person name="Novero M."/>
            <person name="Xianan X."/>
            <person name="Sedzielewska Toro K."/>
            <person name="Morin E."/>
            <person name="Lipzen A."/>
            <person name="Grigoriev I.V."/>
            <person name="Henrissat B."/>
            <person name="Martin F.M."/>
            <person name="Bonfante P."/>
        </authorList>
    </citation>
    <scope>NUCLEOTIDE SEQUENCE [LARGE SCALE GENOMIC DNA]</scope>
    <source>
        <strain evidence="3 4">BEG34</strain>
    </source>
</reference>
<dbReference type="SUPFAM" id="SSF117281">
    <property type="entry name" value="Kelch motif"/>
    <property type="match status" value="1"/>
</dbReference>
<dbReference type="AlphaFoldDB" id="A0A8H4ALR9"/>